<dbReference type="PANTHER" id="PTHR12260">
    <property type="entry name" value="DAMAGE-CONTROL PHOSPHATASE ARMT1"/>
    <property type="match status" value="1"/>
</dbReference>
<feature type="domain" description="Damage-control phosphatase ARMT1-like metal-binding" evidence="9">
    <location>
        <begin position="882"/>
        <end position="984"/>
    </location>
</feature>
<accession>A0A1E1IPE8</accession>
<evidence type="ECO:0000256" key="8">
    <source>
        <dbReference type="ARBA" id="ARBA00048809"/>
    </source>
</evidence>
<evidence type="ECO:0000256" key="1">
    <source>
        <dbReference type="ARBA" id="ARBA00001326"/>
    </source>
</evidence>
<dbReference type="Gene3D" id="1.20.930.60">
    <property type="match status" value="1"/>
</dbReference>
<evidence type="ECO:0000259" key="9">
    <source>
        <dbReference type="Pfam" id="PF01937"/>
    </source>
</evidence>
<comment type="cofactor">
    <cofactor evidence="3">
        <name>Ni(2+)</name>
        <dbReference type="ChEBI" id="CHEBI:49786"/>
    </cofactor>
</comment>
<dbReference type="SUPFAM" id="SSF56784">
    <property type="entry name" value="HAD-like"/>
    <property type="match status" value="1"/>
</dbReference>
<dbReference type="SUPFAM" id="SSF111321">
    <property type="entry name" value="AF1104-like"/>
    <property type="match status" value="1"/>
</dbReference>
<dbReference type="InterPro" id="IPR023214">
    <property type="entry name" value="HAD_sf"/>
</dbReference>
<comment type="catalytic activity">
    <reaction evidence="8">
        <text>beta-D-fructose 6-phosphate = dihydroxyacetone + D-glyceraldehyde 3-phosphate</text>
        <dbReference type="Rhea" id="RHEA:28002"/>
        <dbReference type="ChEBI" id="CHEBI:16016"/>
        <dbReference type="ChEBI" id="CHEBI:57634"/>
        <dbReference type="ChEBI" id="CHEBI:59776"/>
    </reaction>
</comment>
<name>A0A1E1IPE8_LEIGU</name>
<reference evidence="10" key="1">
    <citation type="submission" date="2012-08" db="EMBL/GenBank/DDBJ databases">
        <title>Comparative genomics of metastatic and non-metastatic Leishmania guyanensis provides insights into polygenic factors involved in Leishmania RNA virus infection.</title>
        <authorList>
            <person name="Smith D."/>
            <person name="Hertz-Fowler C."/>
            <person name="Martin R."/>
            <person name="Dickens N."/>
            <person name="Fasel N."/>
            <person name="Falquet L."/>
            <person name="Beverley S."/>
            <person name="Zangger H."/>
            <person name="Calderon-Copete S."/>
            <person name="Mottram J."/>
            <person name="Xenarios I."/>
        </authorList>
    </citation>
    <scope>NUCLEOTIDE SEQUENCE</scope>
    <source>
        <strain evidence="10">MHOM/BR/75/M4147/SSU:IR2SAT-LUC</strain>
    </source>
</reference>
<dbReference type="AlphaFoldDB" id="A0A1E1IPE8"/>
<keyword evidence="5" id="KW-0479">Metal-binding</keyword>
<dbReference type="PANTHER" id="PTHR12260:SF6">
    <property type="entry name" value="DAMAGE-CONTROL PHOSPHATASE ARMT1"/>
    <property type="match status" value="1"/>
</dbReference>
<dbReference type="GO" id="GO:0006974">
    <property type="term" value="P:DNA damage response"/>
    <property type="evidence" value="ECO:0007669"/>
    <property type="project" value="TreeGrafter"/>
</dbReference>
<dbReference type="GO" id="GO:0046872">
    <property type="term" value="F:metal ion binding"/>
    <property type="evidence" value="ECO:0007669"/>
    <property type="project" value="UniProtKB-KW"/>
</dbReference>
<comment type="catalytic activity">
    <reaction evidence="1">
        <text>beta-D-fructose 1-phosphate + H2O = D-fructose + phosphate</text>
        <dbReference type="Rhea" id="RHEA:35603"/>
        <dbReference type="ChEBI" id="CHEBI:15377"/>
        <dbReference type="ChEBI" id="CHEBI:37721"/>
        <dbReference type="ChEBI" id="CHEBI:43474"/>
        <dbReference type="ChEBI" id="CHEBI:138881"/>
    </reaction>
</comment>
<evidence type="ECO:0000256" key="2">
    <source>
        <dbReference type="ARBA" id="ARBA00001936"/>
    </source>
</evidence>
<feature type="domain" description="Damage-control phosphatase ARMT1-like metal-binding" evidence="9">
    <location>
        <begin position="578"/>
        <end position="828"/>
    </location>
</feature>
<comment type="similarity">
    <text evidence="4">Belongs to the damage-control phosphatase family. Sugar phosphate phosphatase III subfamily.</text>
</comment>
<evidence type="ECO:0000256" key="7">
    <source>
        <dbReference type="ARBA" id="ARBA00023211"/>
    </source>
</evidence>
<dbReference type="Pfam" id="PF06888">
    <property type="entry name" value="Put_Phosphatase"/>
    <property type="match status" value="2"/>
</dbReference>
<dbReference type="GO" id="GO:0016791">
    <property type="term" value="F:phosphatase activity"/>
    <property type="evidence" value="ECO:0007669"/>
    <property type="project" value="InterPro"/>
</dbReference>
<comment type="cofactor">
    <cofactor evidence="2">
        <name>Mn(2+)</name>
        <dbReference type="ChEBI" id="CHEBI:29035"/>
    </cofactor>
</comment>
<organism evidence="10">
    <name type="scientific">Leishmania guyanensis</name>
    <dbReference type="NCBI Taxonomy" id="5670"/>
    <lineage>
        <taxon>Eukaryota</taxon>
        <taxon>Discoba</taxon>
        <taxon>Euglenozoa</taxon>
        <taxon>Kinetoplastea</taxon>
        <taxon>Metakinetoplastina</taxon>
        <taxon>Trypanosomatida</taxon>
        <taxon>Trypanosomatidae</taxon>
        <taxon>Leishmaniinae</taxon>
        <taxon>Leishmania</taxon>
        <taxon>Leishmania guyanensis species complex</taxon>
    </lineage>
</organism>
<dbReference type="InterPro" id="IPR016965">
    <property type="entry name" value="Pase_PHOSPHO-typ"/>
</dbReference>
<evidence type="ECO:0000256" key="5">
    <source>
        <dbReference type="ARBA" id="ARBA00022723"/>
    </source>
</evidence>
<evidence type="ECO:0000256" key="6">
    <source>
        <dbReference type="ARBA" id="ARBA00022801"/>
    </source>
</evidence>
<dbReference type="Pfam" id="PF01937">
    <property type="entry name" value="ARMT1-like_dom"/>
    <property type="match status" value="2"/>
</dbReference>
<dbReference type="InterPro" id="IPR036412">
    <property type="entry name" value="HAD-like_sf"/>
</dbReference>
<keyword evidence="7" id="KW-0464">Manganese</keyword>
<dbReference type="Gene3D" id="3.40.50.1000">
    <property type="entry name" value="HAD superfamily/HAD-like"/>
    <property type="match status" value="2"/>
</dbReference>
<proteinExistence type="inferred from homology"/>
<evidence type="ECO:0000256" key="3">
    <source>
        <dbReference type="ARBA" id="ARBA00001967"/>
    </source>
</evidence>
<gene>
    <name evidence="10" type="primary">LgM4147LRVhigh.06.00190.00630</name>
    <name evidence="10" type="ORF">BN36_0605040</name>
</gene>
<dbReference type="InterPro" id="IPR002791">
    <property type="entry name" value="ARMT1-like_metal-bd"/>
</dbReference>
<dbReference type="GO" id="GO:0005634">
    <property type="term" value="C:nucleus"/>
    <property type="evidence" value="ECO:0007669"/>
    <property type="project" value="TreeGrafter"/>
</dbReference>
<evidence type="ECO:0000313" key="10">
    <source>
        <dbReference type="EMBL" id="CCM12989.1"/>
    </source>
</evidence>
<dbReference type="EMBL" id="CALQ01000157">
    <property type="protein sequence ID" value="CCM12989.1"/>
    <property type="molecule type" value="Genomic_DNA"/>
</dbReference>
<dbReference type="InterPro" id="IPR039763">
    <property type="entry name" value="ARMT1"/>
</dbReference>
<protein>
    <recommendedName>
        <fullName evidence="9">Damage-control phosphatase ARMT1-like metal-binding domain-containing protein</fullName>
    </recommendedName>
</protein>
<dbReference type="InterPro" id="IPR036075">
    <property type="entry name" value="ARMT-1-like_metal-bd_sf"/>
</dbReference>
<evidence type="ECO:0000256" key="4">
    <source>
        <dbReference type="ARBA" id="ARBA00009519"/>
    </source>
</evidence>
<sequence length="1014" mass="112125">MKGIGRQSFLVVFDFDHTIVDCNTDVVIPAALGRRDMQHRLMLEEDRMQWTKLMDTIIAPFHKDELKKAAHDAVTIDPAMPEVFRYLVDAQRQYAHRQATPVSMSPDDARTASVQDNMPGFVEMNIASDANLLFIEAALDARFPGLKARVSQIHSNPYYDLTAPGVLQDAGLDIYYGVDRPDGRLNVNDEAERDAAHNQGMTRKSRVSWYEPYGHQCQCCLAGGKPNMCKSIIIERLLQTTSLIDPTIIFIGDGANDYCPVLNVLRPRDYMFARRDFPIHHILAGTLHPTLSKDGAPGDVGGCCHVGLWKDAAELRGLFQLAMEHPGARLPTLVRFRDVAAKEFRSVTIAKRIPSVLKRTFEELSNASGISEKGRQRIVELMRDAEANSRVPPLPGQACVPAWLRNYAYVSEYDNVNADDVARRVSPAAEGKEHLVAPRWGQVPWLHGEIYFYHLMWQYFMMQDTAEGAVEEDATATTETAFTFNVVTPHAVHNPLFSQECRVTSTLGVISPPVIVMQSARDVAPLVCRPASIADGVIARRVQFGSDGPAKQLPYMEMVRQPSGCVIPPAATFFSQYRDIFAREKHDVLMNFLKVRVVPMLACQPWGADRDYGGILLRWMLWGNGIDLSMFTLDQLASSHGKAEGSDETSHSGDLAALREVEKAASLAQDANLVGNEVAKVVAHLQRLLDPDDACNGTRQVDIVMDNVGVECIADLCFGLWYVNQAARLGAAAAAGSARVVYHVKSMPYYVSDVTPRDFDLTLAQLEGTYTNEAFEPDSTKRETLKAVLEPFIAQVRDCFARGAFAVDADTVWTQPSEYRDLPPRVINRYFFTQQISAPALADDAAATTAESGVAAALADTACPASSAAGPHCMSKTHVQARSGLVLFKGDLNYRRLIGDRYWDRTDFLTALAKEEKPDLRRMPEKYSAVEQAIVAELTQDTPTSALMDSPTFAEVMAAYWPAQTVPVCSIRTIKSECCLGVPGDLKTRLDQEVGLSWRISGKYGVILFACGEQ</sequence>
<keyword evidence="6" id="KW-0378">Hydrolase</keyword>